<organism evidence="1 2">
    <name type="scientific">Cucurbita argyrosperma subsp. sororia</name>
    <dbReference type="NCBI Taxonomy" id="37648"/>
    <lineage>
        <taxon>Eukaryota</taxon>
        <taxon>Viridiplantae</taxon>
        <taxon>Streptophyta</taxon>
        <taxon>Embryophyta</taxon>
        <taxon>Tracheophyta</taxon>
        <taxon>Spermatophyta</taxon>
        <taxon>Magnoliopsida</taxon>
        <taxon>eudicotyledons</taxon>
        <taxon>Gunneridae</taxon>
        <taxon>Pentapetalae</taxon>
        <taxon>rosids</taxon>
        <taxon>fabids</taxon>
        <taxon>Cucurbitales</taxon>
        <taxon>Cucurbitaceae</taxon>
        <taxon>Cucurbiteae</taxon>
        <taxon>Cucurbita</taxon>
    </lineage>
</organism>
<evidence type="ECO:0000313" key="1">
    <source>
        <dbReference type="EMBL" id="KAG6580793.1"/>
    </source>
</evidence>
<dbReference type="Proteomes" id="UP000685013">
    <property type="component" value="Chromosome 14"/>
</dbReference>
<dbReference type="InterPro" id="IPR034595">
    <property type="entry name" value="NDUFAF8"/>
</dbReference>
<dbReference type="AlphaFoldDB" id="A0AAV6MET7"/>
<dbReference type="PANTHER" id="PTHR34561:SF1">
    <property type="entry name" value="NADH DEHYDROGENASE [UBIQUINONE] 1 ALPHA SUBCOMPLEX ASSEMBLY FACTOR 8"/>
    <property type="match status" value="1"/>
</dbReference>
<evidence type="ECO:0008006" key="3">
    <source>
        <dbReference type="Google" id="ProtNLM"/>
    </source>
</evidence>
<reference evidence="1 2" key="1">
    <citation type="journal article" date="2021" name="Hortic Res">
        <title>The domestication of Cucurbita argyrosperma as revealed by the genome of its wild relative.</title>
        <authorList>
            <person name="Barrera-Redondo J."/>
            <person name="Sanchez-de la Vega G."/>
            <person name="Aguirre-Liguori J.A."/>
            <person name="Castellanos-Morales G."/>
            <person name="Gutierrez-Guerrero Y.T."/>
            <person name="Aguirre-Dugua X."/>
            <person name="Aguirre-Planter E."/>
            <person name="Tenaillon M.I."/>
            <person name="Lira-Saade R."/>
            <person name="Eguiarte L.E."/>
        </authorList>
    </citation>
    <scope>NUCLEOTIDE SEQUENCE [LARGE SCALE GENOMIC DNA]</scope>
    <source>
        <strain evidence="1">JBR-2021</strain>
    </source>
</reference>
<proteinExistence type="predicted"/>
<evidence type="ECO:0000313" key="2">
    <source>
        <dbReference type="Proteomes" id="UP000685013"/>
    </source>
</evidence>
<keyword evidence="2" id="KW-1185">Reference proteome</keyword>
<dbReference type="PANTHER" id="PTHR34561">
    <property type="entry name" value="NADH DEHYDROGENASE [UBIQUINONE] 1 ALPHA SUBCOMPLEX ASSEMBLY FACTOR 8"/>
    <property type="match status" value="1"/>
</dbReference>
<dbReference type="GO" id="GO:0005739">
    <property type="term" value="C:mitochondrion"/>
    <property type="evidence" value="ECO:0007669"/>
    <property type="project" value="InterPro"/>
</dbReference>
<protein>
    <recommendedName>
        <fullName evidence="3">IMS import disulfide relay-system CHCH-CHCH-like Cx9C domain-containing protein</fullName>
    </recommendedName>
</protein>
<gene>
    <name evidence="1" type="ORF">SDJN03_20795</name>
</gene>
<sequence>MIYYITFLFERLTIPNIFPFHKLDGLKVLVNSLSVSKLGTTLPPEGIPEENLIFPSLSTTISHPRSLFIYLSIYQSLLTESPASLRFLSYGCCPIRAMDRKDKATASLLKRVLVTCASQAKQYGGCVASKVPKVERDMCLKEFIALKSCMQNTLRGKS</sequence>
<dbReference type="EMBL" id="JAGKQH010000014">
    <property type="protein sequence ID" value="KAG6580793.1"/>
    <property type="molecule type" value="Genomic_DNA"/>
</dbReference>
<feature type="non-terminal residue" evidence="1">
    <location>
        <position position="1"/>
    </location>
</feature>
<name>A0AAV6MET7_9ROSI</name>
<comment type="caution">
    <text evidence="1">The sequence shown here is derived from an EMBL/GenBank/DDBJ whole genome shotgun (WGS) entry which is preliminary data.</text>
</comment>
<dbReference type="GO" id="GO:0032981">
    <property type="term" value="P:mitochondrial respiratory chain complex I assembly"/>
    <property type="evidence" value="ECO:0007669"/>
    <property type="project" value="InterPro"/>
</dbReference>
<accession>A0AAV6MET7</accession>